<dbReference type="Proteomes" id="UP000095283">
    <property type="component" value="Unplaced"/>
</dbReference>
<evidence type="ECO:0000313" key="2">
    <source>
        <dbReference type="WBParaSite" id="Hba_01700"/>
    </source>
</evidence>
<sequence>MADTIIFISNCYLASEKKPVVGKNIDYDFHSEKSGK</sequence>
<keyword evidence="1" id="KW-1185">Reference proteome</keyword>
<organism evidence="1 2">
    <name type="scientific">Heterorhabditis bacteriophora</name>
    <name type="common">Entomopathogenic nematode worm</name>
    <dbReference type="NCBI Taxonomy" id="37862"/>
    <lineage>
        <taxon>Eukaryota</taxon>
        <taxon>Metazoa</taxon>
        <taxon>Ecdysozoa</taxon>
        <taxon>Nematoda</taxon>
        <taxon>Chromadorea</taxon>
        <taxon>Rhabditida</taxon>
        <taxon>Rhabditina</taxon>
        <taxon>Rhabditomorpha</taxon>
        <taxon>Strongyloidea</taxon>
        <taxon>Heterorhabditidae</taxon>
        <taxon>Heterorhabditis</taxon>
    </lineage>
</organism>
<dbReference type="WBParaSite" id="Hba_01700">
    <property type="protein sequence ID" value="Hba_01700"/>
    <property type="gene ID" value="Hba_01700"/>
</dbReference>
<evidence type="ECO:0000313" key="1">
    <source>
        <dbReference type="Proteomes" id="UP000095283"/>
    </source>
</evidence>
<reference evidence="2" key="1">
    <citation type="submission" date="2016-11" db="UniProtKB">
        <authorList>
            <consortium name="WormBaseParasite"/>
        </authorList>
    </citation>
    <scope>IDENTIFICATION</scope>
</reference>
<proteinExistence type="predicted"/>
<accession>A0A1I7WAL4</accession>
<protein>
    <submittedName>
        <fullName evidence="2">Uncharacterized protein</fullName>
    </submittedName>
</protein>
<name>A0A1I7WAL4_HETBA</name>
<dbReference type="AlphaFoldDB" id="A0A1I7WAL4"/>